<accession>A0A0E9QX23</accession>
<dbReference type="AlphaFoldDB" id="A0A0E9QX23"/>
<name>A0A0E9QX23_ANGAN</name>
<dbReference type="EMBL" id="GBXM01087555">
    <property type="protein sequence ID" value="JAH21022.1"/>
    <property type="molecule type" value="Transcribed_RNA"/>
</dbReference>
<reference evidence="1" key="1">
    <citation type="submission" date="2014-11" db="EMBL/GenBank/DDBJ databases">
        <authorList>
            <person name="Amaro Gonzalez C."/>
        </authorList>
    </citation>
    <scope>NUCLEOTIDE SEQUENCE</scope>
</reference>
<organism evidence="1">
    <name type="scientific">Anguilla anguilla</name>
    <name type="common">European freshwater eel</name>
    <name type="synonym">Muraena anguilla</name>
    <dbReference type="NCBI Taxonomy" id="7936"/>
    <lineage>
        <taxon>Eukaryota</taxon>
        <taxon>Metazoa</taxon>
        <taxon>Chordata</taxon>
        <taxon>Craniata</taxon>
        <taxon>Vertebrata</taxon>
        <taxon>Euteleostomi</taxon>
        <taxon>Actinopterygii</taxon>
        <taxon>Neopterygii</taxon>
        <taxon>Teleostei</taxon>
        <taxon>Anguilliformes</taxon>
        <taxon>Anguillidae</taxon>
        <taxon>Anguilla</taxon>
    </lineage>
</organism>
<protein>
    <submittedName>
        <fullName evidence="1">Uncharacterized protein</fullName>
    </submittedName>
</protein>
<proteinExistence type="predicted"/>
<evidence type="ECO:0000313" key="1">
    <source>
        <dbReference type="EMBL" id="JAH21022.1"/>
    </source>
</evidence>
<reference evidence="1" key="2">
    <citation type="journal article" date="2015" name="Fish Shellfish Immunol.">
        <title>Early steps in the European eel (Anguilla anguilla)-Vibrio vulnificus interaction in the gills: Role of the RtxA13 toxin.</title>
        <authorList>
            <person name="Callol A."/>
            <person name="Pajuelo D."/>
            <person name="Ebbesson L."/>
            <person name="Teles M."/>
            <person name="MacKenzie S."/>
            <person name="Amaro C."/>
        </authorList>
    </citation>
    <scope>NUCLEOTIDE SEQUENCE</scope>
</reference>
<sequence length="26" mass="2760">MSLGECCKETAVAHEARFPPLRLSGG</sequence>